<dbReference type="InterPro" id="IPR013024">
    <property type="entry name" value="GGCT-like"/>
</dbReference>
<dbReference type="Proteomes" id="UP001212152">
    <property type="component" value="Unassembled WGS sequence"/>
</dbReference>
<dbReference type="EMBL" id="JADGJQ010000007">
    <property type="protein sequence ID" value="KAJ3183077.1"/>
    <property type="molecule type" value="Genomic_DNA"/>
</dbReference>
<organism evidence="2 3">
    <name type="scientific">Geranomyces variabilis</name>
    <dbReference type="NCBI Taxonomy" id="109894"/>
    <lineage>
        <taxon>Eukaryota</taxon>
        <taxon>Fungi</taxon>
        <taxon>Fungi incertae sedis</taxon>
        <taxon>Chytridiomycota</taxon>
        <taxon>Chytridiomycota incertae sedis</taxon>
        <taxon>Chytridiomycetes</taxon>
        <taxon>Spizellomycetales</taxon>
        <taxon>Powellomycetaceae</taxon>
        <taxon>Geranomyces</taxon>
    </lineage>
</organism>
<evidence type="ECO:0000313" key="2">
    <source>
        <dbReference type="EMBL" id="KAJ3183077.1"/>
    </source>
</evidence>
<feature type="compositionally biased region" description="Basic residues" evidence="1">
    <location>
        <begin position="57"/>
        <end position="66"/>
    </location>
</feature>
<reference evidence="2" key="1">
    <citation type="submission" date="2020-05" db="EMBL/GenBank/DDBJ databases">
        <title>Phylogenomic resolution of chytrid fungi.</title>
        <authorList>
            <person name="Stajich J.E."/>
            <person name="Amses K."/>
            <person name="Simmons R."/>
            <person name="Seto K."/>
            <person name="Myers J."/>
            <person name="Bonds A."/>
            <person name="Quandt C.A."/>
            <person name="Barry K."/>
            <person name="Liu P."/>
            <person name="Grigoriev I."/>
            <person name="Longcore J.E."/>
            <person name="James T.Y."/>
        </authorList>
    </citation>
    <scope>NUCLEOTIDE SEQUENCE</scope>
    <source>
        <strain evidence="2">JEL0379</strain>
    </source>
</reference>
<proteinExistence type="predicted"/>
<name>A0AAD5TPJ1_9FUNG</name>
<sequence>MHSLKVAAASAQPPPDFLLPRAAAAAATRRRSYPAPRLAIAPSAVLPTPSPSTSRRVPARRSKSHQRLRLEVVRAAACSRRATVVSPVHHGFPAPTRSLPISPLSPPTPTPANPPRHYIFGYGSLIHPKSRLRTLPAPSLAIPATVNGLQRSWSYPCPRNRYTAVGVTRVDGACSAKCNGVLIPLEDYEADLRSLDARETHYSRALLQVSDIVLDDETAFDRQSAIVWVYELAPPAAADTPPAVATKCHSPSPNIPIPQSYVDVILEGCLQYGASFAADFVLHTKGWEGVWVNDRHADVSVRRYVRNTAVGEADPAAPAHLDEILRALVPAAFGQRVEL</sequence>
<keyword evidence="3" id="KW-1185">Reference proteome</keyword>
<dbReference type="Gene3D" id="3.10.490.10">
    <property type="entry name" value="Gamma-glutamyl cyclotransferase-like"/>
    <property type="match status" value="1"/>
</dbReference>
<accession>A0AAD5TPJ1</accession>
<feature type="region of interest" description="Disordered" evidence="1">
    <location>
        <begin position="44"/>
        <end position="66"/>
    </location>
</feature>
<gene>
    <name evidence="2" type="ORF">HDU87_007499</name>
</gene>
<dbReference type="InterPro" id="IPR036568">
    <property type="entry name" value="GGCT-like_sf"/>
</dbReference>
<dbReference type="CDD" id="cd06661">
    <property type="entry name" value="GGCT_like"/>
    <property type="match status" value="1"/>
</dbReference>
<evidence type="ECO:0008006" key="4">
    <source>
        <dbReference type="Google" id="ProtNLM"/>
    </source>
</evidence>
<evidence type="ECO:0000256" key="1">
    <source>
        <dbReference type="SAM" id="MobiDB-lite"/>
    </source>
</evidence>
<dbReference type="AlphaFoldDB" id="A0AAD5TPJ1"/>
<dbReference type="SUPFAM" id="SSF110857">
    <property type="entry name" value="Gamma-glutamyl cyclotransferase-like"/>
    <property type="match status" value="1"/>
</dbReference>
<comment type="caution">
    <text evidence="2">The sequence shown here is derived from an EMBL/GenBank/DDBJ whole genome shotgun (WGS) entry which is preliminary data.</text>
</comment>
<protein>
    <recommendedName>
        <fullName evidence="4">Gamma-glutamylcyclotransferase AIG2-like domain-containing protein</fullName>
    </recommendedName>
</protein>
<evidence type="ECO:0000313" key="3">
    <source>
        <dbReference type="Proteomes" id="UP001212152"/>
    </source>
</evidence>